<feature type="domain" description="N-acetyltransferase" evidence="1">
    <location>
        <begin position="77"/>
        <end position="228"/>
    </location>
</feature>
<dbReference type="InterPro" id="IPR000182">
    <property type="entry name" value="GNAT_dom"/>
</dbReference>
<evidence type="ECO:0000313" key="3">
    <source>
        <dbReference type="Proteomes" id="UP001172673"/>
    </source>
</evidence>
<reference evidence="2" key="1">
    <citation type="submission" date="2022-10" db="EMBL/GenBank/DDBJ databases">
        <title>Culturing micro-colonial fungi from biological soil crusts in the Mojave desert and describing Neophaeococcomyces mojavensis, and introducing the new genera and species Taxawa tesnikishii.</title>
        <authorList>
            <person name="Kurbessoian T."/>
            <person name="Stajich J.E."/>
        </authorList>
    </citation>
    <scope>NUCLEOTIDE SEQUENCE</scope>
    <source>
        <strain evidence="2">TK_41</strain>
    </source>
</reference>
<accession>A0AA38WY55</accession>
<dbReference type="Pfam" id="PF00583">
    <property type="entry name" value="Acetyltransf_1"/>
    <property type="match status" value="1"/>
</dbReference>
<keyword evidence="3" id="KW-1185">Reference proteome</keyword>
<dbReference type="PANTHER" id="PTHR42791">
    <property type="entry name" value="GNAT FAMILY ACETYLTRANSFERASE"/>
    <property type="match status" value="1"/>
</dbReference>
<dbReference type="CDD" id="cd04301">
    <property type="entry name" value="NAT_SF"/>
    <property type="match status" value="1"/>
</dbReference>
<protein>
    <recommendedName>
        <fullName evidence="1">N-acetyltransferase domain-containing protein</fullName>
    </recommendedName>
</protein>
<dbReference type="AlphaFoldDB" id="A0AA38WY55"/>
<sequence>MTLLLHTLTGDRAGDLRLVQAVARIHAAAWMTIPLMRHIYHKGESSYPIIIKKYIERHIFSLQNEPRCRVVVVIDDELVEDAIEKDGKQSPHGRVIAAIKYYLVPGGGPHPDTGTQEVIDNPEQPAHESWYENEALSNAFVGPMVAARKHAMKTLGSHLVVDNLYTDPAHQRRGAGGILMRHACQEADDLGLPAMLEASPAGMKVYEAVGFRQADWPGAEIWIDLTRWENGGDKGQEFEEERLRADPSRKDGWYAQIVMIRPAKANGDSGAVPRQAGAKGAIVV</sequence>
<dbReference type="Proteomes" id="UP001172673">
    <property type="component" value="Unassembled WGS sequence"/>
</dbReference>
<evidence type="ECO:0000259" key="1">
    <source>
        <dbReference type="PROSITE" id="PS51186"/>
    </source>
</evidence>
<dbReference type="SUPFAM" id="SSF55729">
    <property type="entry name" value="Acyl-CoA N-acyltransferases (Nat)"/>
    <property type="match status" value="1"/>
</dbReference>
<comment type="caution">
    <text evidence="2">The sequence shown here is derived from an EMBL/GenBank/DDBJ whole genome shotgun (WGS) entry which is preliminary data.</text>
</comment>
<organism evidence="2 3">
    <name type="scientific">Cladophialophora chaetospira</name>
    <dbReference type="NCBI Taxonomy" id="386627"/>
    <lineage>
        <taxon>Eukaryota</taxon>
        <taxon>Fungi</taxon>
        <taxon>Dikarya</taxon>
        <taxon>Ascomycota</taxon>
        <taxon>Pezizomycotina</taxon>
        <taxon>Eurotiomycetes</taxon>
        <taxon>Chaetothyriomycetidae</taxon>
        <taxon>Chaetothyriales</taxon>
        <taxon>Herpotrichiellaceae</taxon>
        <taxon>Cladophialophora</taxon>
    </lineage>
</organism>
<dbReference type="Gene3D" id="3.40.630.30">
    <property type="match status" value="1"/>
</dbReference>
<name>A0AA38WY55_9EURO</name>
<dbReference type="EMBL" id="JAPDRK010000022">
    <property type="protein sequence ID" value="KAJ9603278.1"/>
    <property type="molecule type" value="Genomic_DNA"/>
</dbReference>
<dbReference type="PROSITE" id="PS51186">
    <property type="entry name" value="GNAT"/>
    <property type="match status" value="1"/>
</dbReference>
<dbReference type="PANTHER" id="PTHR42791:SF1">
    <property type="entry name" value="N-ACETYLTRANSFERASE DOMAIN-CONTAINING PROTEIN"/>
    <property type="match status" value="1"/>
</dbReference>
<dbReference type="InterPro" id="IPR052523">
    <property type="entry name" value="Trichothecene_AcTrans"/>
</dbReference>
<gene>
    <name evidence="2" type="ORF">H2200_012056</name>
</gene>
<evidence type="ECO:0000313" key="2">
    <source>
        <dbReference type="EMBL" id="KAJ9603278.1"/>
    </source>
</evidence>
<dbReference type="InterPro" id="IPR016181">
    <property type="entry name" value="Acyl_CoA_acyltransferase"/>
</dbReference>
<proteinExistence type="predicted"/>
<dbReference type="GO" id="GO:0016747">
    <property type="term" value="F:acyltransferase activity, transferring groups other than amino-acyl groups"/>
    <property type="evidence" value="ECO:0007669"/>
    <property type="project" value="InterPro"/>
</dbReference>